<organism evidence="2 3">
    <name type="scientific">Pseudomonas fluorescens</name>
    <dbReference type="NCBI Taxonomy" id="294"/>
    <lineage>
        <taxon>Bacteria</taxon>
        <taxon>Pseudomonadati</taxon>
        <taxon>Pseudomonadota</taxon>
        <taxon>Gammaproteobacteria</taxon>
        <taxon>Pseudomonadales</taxon>
        <taxon>Pseudomonadaceae</taxon>
        <taxon>Pseudomonas</taxon>
    </lineage>
</organism>
<dbReference type="InterPro" id="IPR013785">
    <property type="entry name" value="Aldolase_TIM"/>
</dbReference>
<reference evidence="2 3" key="1">
    <citation type="submission" date="2016-10" db="EMBL/GenBank/DDBJ databases">
        <title>Comparative genome analysis of multiple Pseudomonas spp. focuses on biocontrol and plant growth promoting traits.</title>
        <authorList>
            <person name="Tao X.-Y."/>
            <person name="Taylor C.G."/>
        </authorList>
    </citation>
    <scope>NUCLEOTIDE SEQUENCE [LARGE SCALE GENOMIC DNA]</scope>
    <source>
        <strain evidence="2 3">28B5</strain>
    </source>
</reference>
<dbReference type="OrthoDB" id="9781701at2"/>
<dbReference type="Pfam" id="PF03102">
    <property type="entry name" value="NeuB"/>
    <property type="match status" value="1"/>
</dbReference>
<dbReference type="SMART" id="SM00858">
    <property type="entry name" value="SAF"/>
    <property type="match status" value="1"/>
</dbReference>
<proteinExistence type="predicted"/>
<comment type="caution">
    <text evidence="2">The sequence shown here is derived from an EMBL/GenBank/DDBJ whole genome shotgun (WGS) entry which is preliminary data.</text>
</comment>
<dbReference type="Pfam" id="PF08666">
    <property type="entry name" value="SAF"/>
    <property type="match status" value="1"/>
</dbReference>
<gene>
    <name evidence="2" type="ORF">BK670_20470</name>
</gene>
<dbReference type="SUPFAM" id="SSF51269">
    <property type="entry name" value="AFP III-like domain"/>
    <property type="match status" value="1"/>
</dbReference>
<sequence>MTSFKIGNRLIGADAPPFIIAEMSGNHNQSLDVALQIVEAAAKAGAHALKLQTYTAETMTLDLAEGEFFIKDPGSLWAGTSLYDLYEKAHTPWEWHAPIFARAKALGMLAFSTPFDASAVDFLESLDVPAYKIASFENTDLPLIRRVAATGKPLIISTGMASIAELDETVRAAREAGCKDLVLLKCTSTYPATPLNSNVRTIPHLRELFGCEVGLSDHSMGVGVSVAAVALGATVVEKHFTLDRSAGGVDASFSLEPAEMASLVVETERAWQAMGQVYYGATEAERKSVVYRRSLYVTADMAAGDTFSGDNLRAIRPGLGLPPKHTEAVLGRRARAPIKRGTPLDWSLVE</sequence>
<dbReference type="InterPro" id="IPR020030">
    <property type="entry name" value="Pseudaminic_synth_PseI"/>
</dbReference>
<dbReference type="SUPFAM" id="SSF51569">
    <property type="entry name" value="Aldolase"/>
    <property type="match status" value="1"/>
</dbReference>
<dbReference type="PANTHER" id="PTHR42966">
    <property type="entry name" value="N-ACETYLNEURAMINATE SYNTHASE"/>
    <property type="match status" value="1"/>
</dbReference>
<dbReference type="EMBL" id="MOBX01000014">
    <property type="protein sequence ID" value="RON79872.1"/>
    <property type="molecule type" value="Genomic_DNA"/>
</dbReference>
<dbReference type="GO" id="GO:0016051">
    <property type="term" value="P:carbohydrate biosynthetic process"/>
    <property type="evidence" value="ECO:0007669"/>
    <property type="project" value="InterPro"/>
</dbReference>
<dbReference type="CDD" id="cd11615">
    <property type="entry name" value="SAF_NeuB_like"/>
    <property type="match status" value="1"/>
</dbReference>
<evidence type="ECO:0000313" key="2">
    <source>
        <dbReference type="EMBL" id="RON79872.1"/>
    </source>
</evidence>
<protein>
    <submittedName>
        <fullName evidence="2">Pseudaminic acid synthase</fullName>
    </submittedName>
</protein>
<dbReference type="NCBIfam" id="TIGR03586">
    <property type="entry name" value="PseI"/>
    <property type="match status" value="1"/>
</dbReference>
<feature type="domain" description="AFP-like" evidence="1">
    <location>
        <begin position="294"/>
        <end position="350"/>
    </location>
</feature>
<dbReference type="Proteomes" id="UP000285378">
    <property type="component" value="Unassembled WGS sequence"/>
</dbReference>
<dbReference type="InterPro" id="IPR013132">
    <property type="entry name" value="PseI/NeuA/B-like_N"/>
</dbReference>
<dbReference type="AlphaFoldDB" id="A0A423MAM3"/>
<dbReference type="InterPro" id="IPR051690">
    <property type="entry name" value="PseI-like"/>
</dbReference>
<dbReference type="Gene3D" id="3.20.20.70">
    <property type="entry name" value="Aldolase class I"/>
    <property type="match status" value="1"/>
</dbReference>
<dbReference type="Gene3D" id="3.90.1210.10">
    <property type="entry name" value="Antifreeze-like/N-acetylneuraminic acid synthase C-terminal domain"/>
    <property type="match status" value="1"/>
</dbReference>
<dbReference type="InterPro" id="IPR036732">
    <property type="entry name" value="AFP_Neu5c_C_sf"/>
</dbReference>
<evidence type="ECO:0000259" key="1">
    <source>
        <dbReference type="PROSITE" id="PS50844"/>
    </source>
</evidence>
<accession>A0A423MAM3</accession>
<dbReference type="RefSeq" id="WP_123452696.1">
    <property type="nucleotide sequence ID" value="NZ_MOBX01000014.1"/>
</dbReference>
<dbReference type="InterPro" id="IPR057736">
    <property type="entry name" value="SAF_PseI/NeuA/NeuB"/>
</dbReference>
<dbReference type="PANTHER" id="PTHR42966:SF2">
    <property type="entry name" value="PSEUDAMINIC ACID SYNTHASE"/>
    <property type="match status" value="1"/>
</dbReference>
<dbReference type="PROSITE" id="PS50844">
    <property type="entry name" value="AFP_LIKE"/>
    <property type="match status" value="1"/>
</dbReference>
<dbReference type="InterPro" id="IPR013974">
    <property type="entry name" value="SAF"/>
</dbReference>
<name>A0A423MAM3_PSEFL</name>
<dbReference type="InterPro" id="IPR006190">
    <property type="entry name" value="SAF_AFP_Neu5Ac"/>
</dbReference>
<dbReference type="GO" id="GO:0047444">
    <property type="term" value="F:N-acylneuraminate-9-phosphate synthase activity"/>
    <property type="evidence" value="ECO:0007669"/>
    <property type="project" value="TreeGrafter"/>
</dbReference>
<evidence type="ECO:0000313" key="3">
    <source>
        <dbReference type="Proteomes" id="UP000285378"/>
    </source>
</evidence>